<dbReference type="EMBL" id="VWPK01000028">
    <property type="protein sequence ID" value="KAA5610729.1"/>
    <property type="molecule type" value="Genomic_DNA"/>
</dbReference>
<sequence>MVADILVAAVNALRRRSPPGPPLMTVPSVDLTRYLGRWYEVGRLPNPEQDGNGRRCVDVVATYTARPDGTVTVHNTARDAAAGLRRRSVRARARAVDDSGARLRVVFFGLFGGDYWVLGLDEAYRWAVVGTPSRRRLWLLSRTPALPPDDYARALSIAAAQGYDPARIVPTLQSAAQDSIVRVPAVT</sequence>
<dbReference type="InterPro" id="IPR000566">
    <property type="entry name" value="Lipocln_cytosolic_FA-bd_dom"/>
</dbReference>
<feature type="domain" description="Lipocalin/cytosolic fatty-acid binding" evidence="3">
    <location>
        <begin position="29"/>
        <end position="171"/>
    </location>
</feature>
<dbReference type="PANTHER" id="PTHR10612:SF34">
    <property type="entry name" value="APOLIPOPROTEIN D"/>
    <property type="match status" value="1"/>
</dbReference>
<dbReference type="CDD" id="cd19438">
    <property type="entry name" value="lipocalin_Blc-like"/>
    <property type="match status" value="1"/>
</dbReference>
<keyword evidence="5" id="KW-1185">Reference proteome</keyword>
<dbReference type="Pfam" id="PF08212">
    <property type="entry name" value="Lipocalin_2"/>
    <property type="match status" value="1"/>
</dbReference>
<dbReference type="SUPFAM" id="SSF50814">
    <property type="entry name" value="Lipocalins"/>
    <property type="match status" value="1"/>
</dbReference>
<dbReference type="PROSITE" id="PS00213">
    <property type="entry name" value="LIPOCALIN"/>
    <property type="match status" value="1"/>
</dbReference>
<evidence type="ECO:0000313" key="5">
    <source>
        <dbReference type="Proteomes" id="UP000325255"/>
    </source>
</evidence>
<dbReference type="InterPro" id="IPR012674">
    <property type="entry name" value="Calycin"/>
</dbReference>
<evidence type="ECO:0000313" key="4">
    <source>
        <dbReference type="EMBL" id="KAA5610729.1"/>
    </source>
</evidence>
<name>A0A5M6IS38_9PROT</name>
<dbReference type="PANTHER" id="PTHR10612">
    <property type="entry name" value="APOLIPOPROTEIN D"/>
    <property type="match status" value="1"/>
</dbReference>
<proteinExistence type="inferred from homology"/>
<keyword evidence="2" id="KW-0446">Lipid-binding</keyword>
<dbReference type="InterPro" id="IPR002446">
    <property type="entry name" value="Lipocalin_bac"/>
</dbReference>
<comment type="similarity">
    <text evidence="1 2">Belongs to the calycin superfamily. Lipocalin family.</text>
</comment>
<evidence type="ECO:0000259" key="3">
    <source>
        <dbReference type="Pfam" id="PF08212"/>
    </source>
</evidence>
<reference evidence="4 5" key="1">
    <citation type="submission" date="2019-09" db="EMBL/GenBank/DDBJ databases">
        <title>Genome sequence of Rhodovastum atsumiense, a diverse member of the Acetobacteraceae family of non-sulfur purple photosynthetic bacteria.</title>
        <authorList>
            <person name="Meyer T."/>
            <person name="Kyndt J."/>
        </authorList>
    </citation>
    <scope>NUCLEOTIDE SEQUENCE [LARGE SCALE GENOMIC DNA]</scope>
    <source>
        <strain evidence="4 5">DSM 21279</strain>
    </source>
</reference>
<keyword evidence="2" id="KW-0472">Membrane</keyword>
<dbReference type="Gene3D" id="2.40.128.20">
    <property type="match status" value="1"/>
</dbReference>
<accession>A0A5M6IS38</accession>
<dbReference type="GO" id="GO:0006950">
    <property type="term" value="P:response to stress"/>
    <property type="evidence" value="ECO:0007669"/>
    <property type="project" value="UniProtKB-ARBA"/>
</dbReference>
<dbReference type="Proteomes" id="UP000325255">
    <property type="component" value="Unassembled WGS sequence"/>
</dbReference>
<keyword evidence="2" id="KW-0998">Cell outer membrane</keyword>
<evidence type="ECO:0000256" key="2">
    <source>
        <dbReference type="PIRNR" id="PIRNR036893"/>
    </source>
</evidence>
<dbReference type="InterPro" id="IPR047202">
    <property type="entry name" value="Lipocalin_Blc-like_dom"/>
</dbReference>
<dbReference type="AlphaFoldDB" id="A0A5M6IS38"/>
<comment type="subunit">
    <text evidence="2">Homodimer.</text>
</comment>
<dbReference type="InterPro" id="IPR022272">
    <property type="entry name" value="Lipocalin_CS"/>
</dbReference>
<dbReference type="GO" id="GO:0009279">
    <property type="term" value="C:cell outer membrane"/>
    <property type="evidence" value="ECO:0007669"/>
    <property type="project" value="UniProtKB-SubCell"/>
</dbReference>
<comment type="caution">
    <text evidence="4">The sequence shown here is derived from an EMBL/GenBank/DDBJ whole genome shotgun (WGS) entry which is preliminary data.</text>
</comment>
<dbReference type="RefSeq" id="WP_150042165.1">
    <property type="nucleotide sequence ID" value="NZ_OW485601.1"/>
</dbReference>
<organism evidence="4 5">
    <name type="scientific">Rhodovastum atsumiense</name>
    <dbReference type="NCBI Taxonomy" id="504468"/>
    <lineage>
        <taxon>Bacteria</taxon>
        <taxon>Pseudomonadati</taxon>
        <taxon>Pseudomonadota</taxon>
        <taxon>Alphaproteobacteria</taxon>
        <taxon>Acetobacterales</taxon>
        <taxon>Acetobacteraceae</taxon>
        <taxon>Rhodovastum</taxon>
    </lineage>
</organism>
<keyword evidence="2" id="KW-0449">Lipoprotein</keyword>
<protein>
    <recommendedName>
        <fullName evidence="2">Outer membrane lipoprotein Blc</fullName>
    </recommendedName>
</protein>
<evidence type="ECO:0000256" key="1">
    <source>
        <dbReference type="ARBA" id="ARBA00006889"/>
    </source>
</evidence>
<gene>
    <name evidence="4" type="ORF">F1189_17540</name>
</gene>
<comment type="function">
    <text evidence="2">Involved in the storage or transport of lipids necessary for membrane maintenance under stressful conditions. Displays a binding preference for lysophospholipids.</text>
</comment>
<comment type="subcellular location">
    <subcellularLocation>
        <location evidence="2">Cell outer membrane</location>
    </subcellularLocation>
</comment>
<dbReference type="PRINTS" id="PR01171">
    <property type="entry name" value="BCTLIPOCALIN"/>
</dbReference>
<dbReference type="InterPro" id="IPR022271">
    <property type="entry name" value="Lipocalin_ApoD"/>
</dbReference>
<dbReference type="PIRSF" id="PIRSF036893">
    <property type="entry name" value="Lipocalin_ApoD"/>
    <property type="match status" value="1"/>
</dbReference>
<dbReference type="OrthoDB" id="594739at2"/>
<dbReference type="GO" id="GO:0008289">
    <property type="term" value="F:lipid binding"/>
    <property type="evidence" value="ECO:0007669"/>
    <property type="project" value="UniProtKB-UniRule"/>
</dbReference>